<protein>
    <recommendedName>
        <fullName evidence="5">(2Fe-2S)-binding protein</fullName>
    </recommendedName>
</protein>
<keyword evidence="4" id="KW-1185">Reference proteome</keyword>
<dbReference type="Pfam" id="PF18423">
    <property type="entry name" value="zf_CopZ"/>
    <property type="match status" value="1"/>
</dbReference>
<dbReference type="AlphaFoldDB" id="A0A1Q8QVT8"/>
<feature type="domain" description="CopZ zinc binding" evidence="2">
    <location>
        <begin position="14"/>
        <end position="72"/>
    </location>
</feature>
<evidence type="ECO:0000313" key="4">
    <source>
        <dbReference type="Proteomes" id="UP000186102"/>
    </source>
</evidence>
<proteinExistence type="predicted"/>
<accession>A0A1Q8QVT8</accession>
<dbReference type="Gene3D" id="2.20.25.270">
    <property type="match status" value="1"/>
</dbReference>
<gene>
    <name evidence="3" type="ORF">DSOL_2757</name>
</gene>
<dbReference type="InterPro" id="IPR041854">
    <property type="entry name" value="BFD-like_2Fe2S-bd_dom_sf"/>
</dbReference>
<name>A0A1Q8QVT8_9FIRM</name>
<evidence type="ECO:0008006" key="5">
    <source>
        <dbReference type="Google" id="ProtNLM"/>
    </source>
</evidence>
<dbReference type="EMBL" id="MLBF01000019">
    <property type="protein sequence ID" value="OLN31418.1"/>
    <property type="molecule type" value="Genomic_DNA"/>
</dbReference>
<dbReference type="InterPro" id="IPR040890">
    <property type="entry name" value="Znf_CopZ"/>
</dbReference>
<evidence type="ECO:0000259" key="2">
    <source>
        <dbReference type="Pfam" id="PF18423"/>
    </source>
</evidence>
<evidence type="ECO:0000259" key="1">
    <source>
        <dbReference type="Pfam" id="PF04324"/>
    </source>
</evidence>
<feature type="domain" description="BFD-like [2Fe-2S]-binding" evidence="1">
    <location>
        <begin position="87"/>
        <end position="125"/>
    </location>
</feature>
<organism evidence="3 4">
    <name type="scientific">Desulfosporosinus metallidurans</name>
    <dbReference type="NCBI Taxonomy" id="1888891"/>
    <lineage>
        <taxon>Bacteria</taxon>
        <taxon>Bacillati</taxon>
        <taxon>Bacillota</taxon>
        <taxon>Clostridia</taxon>
        <taxon>Eubacteriales</taxon>
        <taxon>Desulfitobacteriaceae</taxon>
        <taxon>Desulfosporosinus</taxon>
    </lineage>
</organism>
<sequence length="134" mass="15011">MIIELSANSKVIPACPVCNGVGQKVRKETVEHQVQHTLEIEGEEYFFLCRTPECEVAYYTQDSKMTISQDQLVNKIWFKNVPPPIPICYCANVMEEEILYHVAEAQCCSTLEDIKRHTGANTGCECLTKNPAGG</sequence>
<dbReference type="STRING" id="1888891.DSOL_2757"/>
<evidence type="ECO:0000313" key="3">
    <source>
        <dbReference type="EMBL" id="OLN31418.1"/>
    </source>
</evidence>
<comment type="caution">
    <text evidence="3">The sequence shown here is derived from an EMBL/GenBank/DDBJ whole genome shotgun (WGS) entry which is preliminary data.</text>
</comment>
<dbReference type="InterPro" id="IPR007419">
    <property type="entry name" value="BFD-like_2Fe2S-bd_dom"/>
</dbReference>
<dbReference type="Gene3D" id="1.10.10.1100">
    <property type="entry name" value="BFD-like [2Fe-2S]-binding domain"/>
    <property type="match status" value="1"/>
</dbReference>
<reference evidence="3 4" key="1">
    <citation type="submission" date="2016-09" db="EMBL/GenBank/DDBJ databases">
        <title>Complete genome of Desulfosporosinus sp. OL.</title>
        <authorList>
            <person name="Mardanov A."/>
            <person name="Beletsky A."/>
            <person name="Panova A."/>
            <person name="Karnachuk O."/>
            <person name="Ravin N."/>
        </authorList>
    </citation>
    <scope>NUCLEOTIDE SEQUENCE [LARGE SCALE GENOMIC DNA]</scope>
    <source>
        <strain evidence="3 4">OL</strain>
    </source>
</reference>
<dbReference type="Pfam" id="PF04324">
    <property type="entry name" value="Fer2_BFD"/>
    <property type="match status" value="1"/>
</dbReference>
<dbReference type="Proteomes" id="UP000186102">
    <property type="component" value="Unassembled WGS sequence"/>
</dbReference>